<dbReference type="KEGG" id="mut:GVT53_10250"/>
<dbReference type="Proteomes" id="UP000502928">
    <property type="component" value="Chromosome"/>
</dbReference>
<evidence type="ECO:0000256" key="5">
    <source>
        <dbReference type="ARBA" id="ARBA00023237"/>
    </source>
</evidence>
<dbReference type="CDD" id="cd08977">
    <property type="entry name" value="SusD"/>
    <property type="match status" value="1"/>
</dbReference>
<proteinExistence type="inferred from homology"/>
<feature type="domain" description="RagB/SusD" evidence="6">
    <location>
        <begin position="313"/>
        <end position="456"/>
    </location>
</feature>
<dbReference type="Gene3D" id="1.25.40.390">
    <property type="match status" value="1"/>
</dbReference>
<protein>
    <submittedName>
        <fullName evidence="8">RagB/SusD family nutrient uptake outer membrane protein</fullName>
    </submittedName>
</protein>
<accession>A0A6G7J2L0</accession>
<evidence type="ECO:0000259" key="7">
    <source>
        <dbReference type="Pfam" id="PF14322"/>
    </source>
</evidence>
<dbReference type="Pfam" id="PF07980">
    <property type="entry name" value="SusD_RagB"/>
    <property type="match status" value="1"/>
</dbReference>
<evidence type="ECO:0000256" key="2">
    <source>
        <dbReference type="ARBA" id="ARBA00006275"/>
    </source>
</evidence>
<evidence type="ECO:0000256" key="3">
    <source>
        <dbReference type="ARBA" id="ARBA00022729"/>
    </source>
</evidence>
<evidence type="ECO:0000259" key="6">
    <source>
        <dbReference type="Pfam" id="PF07980"/>
    </source>
</evidence>
<keyword evidence="9" id="KW-1185">Reference proteome</keyword>
<sequence>MKTYLKKLLLIFPLLVSCEDFLDLSPPKNQLVGEHVFEEAATVDGVFAHIYTGLRESAFTAGTGSGISYALGHYADELDHLSENQPVTRNFYNNSVLPGDSSVDGLWNSSYKLIYDCNSILEGVENSSSLSQMEKDRFMGEAFFLRAFLHFYLVNLFGDIPYVDNTDYRANLKLSGMERDAVYERILEDARKARELLANQGSLGNQFRPDQWTATTFLARVYLYMENWESAREEAEYVISEGPFLLEEELESVFLKDSQETLWHLGAGAPGENTEEGNTFIAFNAPPRYTALSNALLDSFEAGDGRYVHWVGSISDDSQTWYFPFKYRYNGLTDETMEYSILFRLAEPYLISAEAHAQLGALVEGSYYVNKVRERADLPPLPMMERDDLLGAIYHERRIEFFSEQGHRFFDLKRTGRANGILSMTKPYWDGTDILLPLPENELLKNPNLLPQNEGY</sequence>
<evidence type="ECO:0000256" key="1">
    <source>
        <dbReference type="ARBA" id="ARBA00004442"/>
    </source>
</evidence>
<reference evidence="8 9" key="1">
    <citation type="submission" date="2020-02" db="EMBL/GenBank/DDBJ databases">
        <title>Complete genome of Muricauda sp. 501str8.</title>
        <authorList>
            <person name="Dong B."/>
            <person name="Zhu S."/>
            <person name="Yang J."/>
            <person name="Chen J."/>
        </authorList>
    </citation>
    <scope>NUCLEOTIDE SEQUENCE [LARGE SCALE GENOMIC DNA]</scope>
    <source>
        <strain evidence="8 9">501str8</strain>
    </source>
</reference>
<keyword evidence="5" id="KW-0998">Cell outer membrane</keyword>
<keyword evidence="3" id="KW-0732">Signal</keyword>
<dbReference type="PROSITE" id="PS51257">
    <property type="entry name" value="PROKAR_LIPOPROTEIN"/>
    <property type="match status" value="1"/>
</dbReference>
<evidence type="ECO:0000256" key="4">
    <source>
        <dbReference type="ARBA" id="ARBA00023136"/>
    </source>
</evidence>
<name>A0A6G7J2L0_9FLAO</name>
<organism evidence="8 9">
    <name type="scientific">Flagellimonas oceani</name>
    <dbReference type="NCBI Taxonomy" id="2698672"/>
    <lineage>
        <taxon>Bacteria</taxon>
        <taxon>Pseudomonadati</taxon>
        <taxon>Bacteroidota</taxon>
        <taxon>Flavobacteriia</taxon>
        <taxon>Flavobacteriales</taxon>
        <taxon>Flavobacteriaceae</taxon>
        <taxon>Flagellimonas</taxon>
    </lineage>
</organism>
<comment type="similarity">
    <text evidence="2">Belongs to the SusD family.</text>
</comment>
<evidence type="ECO:0000313" key="8">
    <source>
        <dbReference type="EMBL" id="QII45045.1"/>
    </source>
</evidence>
<gene>
    <name evidence="8" type="ORF">GVT53_10250</name>
</gene>
<dbReference type="InterPro" id="IPR012944">
    <property type="entry name" value="SusD_RagB_dom"/>
</dbReference>
<comment type="subcellular location">
    <subcellularLocation>
        <location evidence="1">Cell outer membrane</location>
    </subcellularLocation>
</comment>
<feature type="domain" description="SusD-like N-terminal" evidence="7">
    <location>
        <begin position="20"/>
        <end position="223"/>
    </location>
</feature>
<dbReference type="GO" id="GO:0009279">
    <property type="term" value="C:cell outer membrane"/>
    <property type="evidence" value="ECO:0007669"/>
    <property type="project" value="UniProtKB-SubCell"/>
</dbReference>
<dbReference type="SUPFAM" id="SSF48452">
    <property type="entry name" value="TPR-like"/>
    <property type="match status" value="1"/>
</dbReference>
<dbReference type="InterPro" id="IPR033985">
    <property type="entry name" value="SusD-like_N"/>
</dbReference>
<dbReference type="EMBL" id="CP049616">
    <property type="protein sequence ID" value="QII45045.1"/>
    <property type="molecule type" value="Genomic_DNA"/>
</dbReference>
<dbReference type="InterPro" id="IPR011990">
    <property type="entry name" value="TPR-like_helical_dom_sf"/>
</dbReference>
<evidence type="ECO:0000313" key="9">
    <source>
        <dbReference type="Proteomes" id="UP000502928"/>
    </source>
</evidence>
<dbReference type="RefSeq" id="WP_166248559.1">
    <property type="nucleotide sequence ID" value="NZ_CP049616.1"/>
</dbReference>
<dbReference type="Pfam" id="PF14322">
    <property type="entry name" value="SusD-like_3"/>
    <property type="match status" value="1"/>
</dbReference>
<keyword evidence="4" id="KW-0472">Membrane</keyword>
<dbReference type="AlphaFoldDB" id="A0A6G7J2L0"/>